<feature type="compositionally biased region" description="Basic residues" evidence="1">
    <location>
        <begin position="30"/>
        <end position="47"/>
    </location>
</feature>
<dbReference type="EMBL" id="SMOL01000445">
    <property type="protein sequence ID" value="KAB2614302.1"/>
    <property type="molecule type" value="Genomic_DNA"/>
</dbReference>
<reference evidence="2 3" key="1">
    <citation type="submission" date="2019-09" db="EMBL/GenBank/DDBJ databases">
        <authorList>
            <person name="Ou C."/>
        </authorList>
    </citation>
    <scope>NUCLEOTIDE SEQUENCE [LARGE SCALE GENOMIC DNA]</scope>
    <source>
        <strain evidence="2">S2</strain>
        <tissue evidence="2">Leaf</tissue>
    </source>
</reference>
<proteinExistence type="predicted"/>
<dbReference type="Proteomes" id="UP000327157">
    <property type="component" value="Unassembled WGS sequence"/>
</dbReference>
<sequence>MSTTRLPNIETKLKEIVTEFKKNETSSKKNNQKIRGRRRREKGRRRRVVTDPTQEEGLATEGELDLEVLGLGKRERCL</sequence>
<dbReference type="AlphaFoldDB" id="A0A5N5GL37"/>
<keyword evidence="2" id="KW-0371">Homeobox</keyword>
<reference evidence="2 3" key="2">
    <citation type="submission" date="2019-11" db="EMBL/GenBank/DDBJ databases">
        <title>A de novo genome assembly of a pear dwarfing rootstock.</title>
        <authorList>
            <person name="Wang F."/>
            <person name="Wang J."/>
            <person name="Li S."/>
            <person name="Zhang Y."/>
            <person name="Fang M."/>
            <person name="Ma L."/>
            <person name="Zhao Y."/>
            <person name="Jiang S."/>
        </authorList>
    </citation>
    <scope>NUCLEOTIDE SEQUENCE [LARGE SCALE GENOMIC DNA]</scope>
    <source>
        <strain evidence="2">S2</strain>
        <tissue evidence="2">Leaf</tissue>
    </source>
</reference>
<name>A0A5N5GL37_9ROSA</name>
<feature type="region of interest" description="Disordered" evidence="1">
    <location>
        <begin position="20"/>
        <end position="58"/>
    </location>
</feature>
<comment type="caution">
    <text evidence="2">The sequence shown here is derived from an EMBL/GenBank/DDBJ whole genome shotgun (WGS) entry which is preliminary data.</text>
</comment>
<protein>
    <submittedName>
        <fullName evidence="2">Homeobox-leucine zipper protein HDG11-like</fullName>
    </submittedName>
</protein>
<keyword evidence="2" id="KW-0238">DNA-binding</keyword>
<evidence type="ECO:0000256" key="1">
    <source>
        <dbReference type="SAM" id="MobiDB-lite"/>
    </source>
</evidence>
<organism evidence="2 3">
    <name type="scientific">Pyrus ussuriensis x Pyrus communis</name>
    <dbReference type="NCBI Taxonomy" id="2448454"/>
    <lineage>
        <taxon>Eukaryota</taxon>
        <taxon>Viridiplantae</taxon>
        <taxon>Streptophyta</taxon>
        <taxon>Embryophyta</taxon>
        <taxon>Tracheophyta</taxon>
        <taxon>Spermatophyta</taxon>
        <taxon>Magnoliopsida</taxon>
        <taxon>eudicotyledons</taxon>
        <taxon>Gunneridae</taxon>
        <taxon>Pentapetalae</taxon>
        <taxon>rosids</taxon>
        <taxon>fabids</taxon>
        <taxon>Rosales</taxon>
        <taxon>Rosaceae</taxon>
        <taxon>Amygdaloideae</taxon>
        <taxon>Maleae</taxon>
        <taxon>Pyrus</taxon>
    </lineage>
</organism>
<evidence type="ECO:0000313" key="2">
    <source>
        <dbReference type="EMBL" id="KAB2614302.1"/>
    </source>
</evidence>
<keyword evidence="3" id="KW-1185">Reference proteome</keyword>
<gene>
    <name evidence="2" type="ORF">D8674_036545</name>
</gene>
<evidence type="ECO:0000313" key="3">
    <source>
        <dbReference type="Proteomes" id="UP000327157"/>
    </source>
</evidence>
<accession>A0A5N5GL37</accession>
<dbReference type="GO" id="GO:0003677">
    <property type="term" value="F:DNA binding"/>
    <property type="evidence" value="ECO:0007669"/>
    <property type="project" value="UniProtKB-KW"/>
</dbReference>